<dbReference type="Pfam" id="PF07996">
    <property type="entry name" value="T4SS"/>
    <property type="match status" value="1"/>
</dbReference>
<evidence type="ECO:0000313" key="3">
    <source>
        <dbReference type="Proteomes" id="UP001159427"/>
    </source>
</evidence>
<dbReference type="Proteomes" id="UP001159427">
    <property type="component" value="Unassembled WGS sequence"/>
</dbReference>
<organism evidence="2 3">
    <name type="scientific">Porites evermanni</name>
    <dbReference type="NCBI Taxonomy" id="104178"/>
    <lineage>
        <taxon>Eukaryota</taxon>
        <taxon>Metazoa</taxon>
        <taxon>Cnidaria</taxon>
        <taxon>Anthozoa</taxon>
        <taxon>Hexacorallia</taxon>
        <taxon>Scleractinia</taxon>
        <taxon>Fungiina</taxon>
        <taxon>Poritidae</taxon>
        <taxon>Porites</taxon>
    </lineage>
</organism>
<keyword evidence="3" id="KW-1185">Reference proteome</keyword>
<dbReference type="InterPro" id="IPR014158">
    <property type="entry name" value="T4SS_VirB5"/>
</dbReference>
<accession>A0ABN8NEH7</accession>
<evidence type="ECO:0000256" key="1">
    <source>
        <dbReference type="SAM" id="MobiDB-lite"/>
    </source>
</evidence>
<feature type="compositionally biased region" description="Basic residues" evidence="1">
    <location>
        <begin position="194"/>
        <end position="211"/>
    </location>
</feature>
<reference evidence="2 3" key="1">
    <citation type="submission" date="2022-05" db="EMBL/GenBank/DDBJ databases">
        <authorList>
            <consortium name="Genoscope - CEA"/>
            <person name="William W."/>
        </authorList>
    </citation>
    <scope>NUCLEOTIDE SEQUENCE [LARGE SCALE GENOMIC DNA]</scope>
</reference>
<sequence length="322" mass="36759">MGPLKPYRPPPAWKSASMGFIPNANTTRALFMNSFLPEFYKAKYKHCQNRKDFVKQFHGTGRQLYQLKQQIDGIEKQIDSMMNKENPAAVGAVFDGGYSLVPSDNIRITNNIGKGTQITSKLSSLLDEVKIMDNKLFSSSGKLKHGEEATHKLFEQQIGKITILQTRVRYINNSLTELKEKCSRLFKVQYSKPTSKKRKQKQNKRKAKKARATRMEANCKRVVETIAPQQESHDVTEPIGPLSLHYEGISGLLKTQRPYIQYAFEKGLFTKESQDIIKQYIRFNLNENHDDDESDCINAEEINDDDQDSHSSIDGDAEDSDE</sequence>
<feature type="region of interest" description="Disordered" evidence="1">
    <location>
        <begin position="191"/>
        <end position="211"/>
    </location>
</feature>
<name>A0ABN8NEH7_9CNID</name>
<evidence type="ECO:0000313" key="2">
    <source>
        <dbReference type="EMBL" id="CAH3045674.1"/>
    </source>
</evidence>
<feature type="region of interest" description="Disordered" evidence="1">
    <location>
        <begin position="288"/>
        <end position="322"/>
    </location>
</feature>
<gene>
    <name evidence="2" type="ORF">PEVE_00041104</name>
</gene>
<protein>
    <submittedName>
        <fullName evidence="2">Uncharacterized protein</fullName>
    </submittedName>
</protein>
<proteinExistence type="predicted"/>
<comment type="caution">
    <text evidence="2">The sequence shown here is derived from an EMBL/GenBank/DDBJ whole genome shotgun (WGS) entry which is preliminary data.</text>
</comment>
<dbReference type="EMBL" id="CALNXI010000772">
    <property type="protein sequence ID" value="CAH3045674.1"/>
    <property type="molecule type" value="Genomic_DNA"/>
</dbReference>